<sequence length="365" mass="41357">MMRIHPSQLVPGCILTKEVMGKTKRPIIPKNTVIHSTHIHVLHKFNVSSVEVANKLTNGSAFTPEKNPEIPEEKVVEPEETVDSASFQDQYLEAVEQYKKWFRNWQSGAPIDINAVRTVMVPLLEQAVDLDREIFSLHHSSSAKEYPYHHSVAMGAISAYLASKMGYNYGEWIQIGLAGLLSDCGMAKIDKSLLLKEDSLTEAEFEEIKKHAAYSYRLVESIPSLSTNVKLAILQHHERLDGSGYPLGLQKEKLHSFGQLIALSDIYHAMTSERIYRQKQSPFKVLEELLQEQFGRYDHTMIQLLVKEMANLSTGSQVVLSNGQRAEVLFVESAHPTRPMVRTADDEEIILLKERIDLHIEEIVD</sequence>
<proteinExistence type="predicted"/>
<dbReference type="PANTHER" id="PTHR43155">
    <property type="entry name" value="CYCLIC DI-GMP PHOSPHODIESTERASE PA4108-RELATED"/>
    <property type="match status" value="1"/>
</dbReference>
<dbReference type="InterPro" id="IPR037522">
    <property type="entry name" value="HD_GYP_dom"/>
</dbReference>
<name>A0ABY4ELJ3_9BACI</name>
<accession>A0ABY4ELJ3</accession>
<protein>
    <submittedName>
        <fullName evidence="2">HD-GYP domain-containing protein</fullName>
    </submittedName>
</protein>
<evidence type="ECO:0000313" key="3">
    <source>
        <dbReference type="Proteomes" id="UP000831787"/>
    </source>
</evidence>
<gene>
    <name evidence="2" type="ORF">MUN89_01895</name>
</gene>
<dbReference type="RefSeq" id="WP_244710929.1">
    <property type="nucleotide sequence ID" value="NZ_CP095073.1"/>
</dbReference>
<dbReference type="Pfam" id="PF13487">
    <property type="entry name" value="HD_5"/>
    <property type="match status" value="1"/>
</dbReference>
<organism evidence="2 3">
    <name type="scientific">Halobacillus salinarum</name>
    <dbReference type="NCBI Taxonomy" id="2932257"/>
    <lineage>
        <taxon>Bacteria</taxon>
        <taxon>Bacillati</taxon>
        <taxon>Bacillota</taxon>
        <taxon>Bacilli</taxon>
        <taxon>Bacillales</taxon>
        <taxon>Bacillaceae</taxon>
        <taxon>Halobacillus</taxon>
    </lineage>
</organism>
<reference evidence="2 3" key="1">
    <citation type="submission" date="2022-04" db="EMBL/GenBank/DDBJ databases">
        <title>Halobacillus sp. isolated from saltern.</title>
        <authorList>
            <person name="Won M."/>
            <person name="Lee C.-M."/>
            <person name="Woen H.-Y."/>
            <person name="Kwon S.-W."/>
        </authorList>
    </citation>
    <scope>NUCLEOTIDE SEQUENCE [LARGE SCALE GENOMIC DNA]</scope>
    <source>
        <strain evidence="2 3">SSBR10-3</strain>
    </source>
</reference>
<evidence type="ECO:0000259" key="1">
    <source>
        <dbReference type="PROSITE" id="PS51832"/>
    </source>
</evidence>
<dbReference type="EMBL" id="CP095073">
    <property type="protein sequence ID" value="UOQ44733.1"/>
    <property type="molecule type" value="Genomic_DNA"/>
</dbReference>
<dbReference type="InterPro" id="IPR003607">
    <property type="entry name" value="HD/PDEase_dom"/>
</dbReference>
<dbReference type="SUPFAM" id="SSF109604">
    <property type="entry name" value="HD-domain/PDEase-like"/>
    <property type="match status" value="1"/>
</dbReference>
<feature type="domain" description="HD-GYP" evidence="1">
    <location>
        <begin position="125"/>
        <end position="321"/>
    </location>
</feature>
<dbReference type="CDD" id="cd00077">
    <property type="entry name" value="HDc"/>
    <property type="match status" value="1"/>
</dbReference>
<dbReference type="PROSITE" id="PS51832">
    <property type="entry name" value="HD_GYP"/>
    <property type="match status" value="1"/>
</dbReference>
<evidence type="ECO:0000313" key="2">
    <source>
        <dbReference type="EMBL" id="UOQ44733.1"/>
    </source>
</evidence>
<dbReference type="Proteomes" id="UP000831787">
    <property type="component" value="Chromosome"/>
</dbReference>
<dbReference type="Gene3D" id="1.10.3210.10">
    <property type="entry name" value="Hypothetical protein af1432"/>
    <property type="match status" value="1"/>
</dbReference>
<keyword evidence="3" id="KW-1185">Reference proteome</keyword>
<dbReference type="PANTHER" id="PTHR43155:SF2">
    <property type="entry name" value="CYCLIC DI-GMP PHOSPHODIESTERASE PA4108"/>
    <property type="match status" value="1"/>
</dbReference>